<dbReference type="EMBL" id="JAKKPZ010000001">
    <property type="protein sequence ID" value="KAI1729057.1"/>
    <property type="molecule type" value="Genomic_DNA"/>
</dbReference>
<evidence type="ECO:0000256" key="2">
    <source>
        <dbReference type="ARBA" id="ARBA00005993"/>
    </source>
</evidence>
<keyword evidence="7 11" id="KW-0238">DNA-binding</keyword>
<evidence type="ECO:0000256" key="11">
    <source>
        <dbReference type="RuleBase" id="RU004334"/>
    </source>
</evidence>
<dbReference type="SUPFAM" id="SSF48508">
    <property type="entry name" value="Nuclear receptor ligand-binding domain"/>
    <property type="match status" value="1"/>
</dbReference>
<name>A0AAD4NF65_9BILA</name>
<dbReference type="CDD" id="cd06960">
    <property type="entry name" value="NR_DBD_HNF4A"/>
    <property type="match status" value="1"/>
</dbReference>
<dbReference type="Gene3D" id="3.30.50.10">
    <property type="entry name" value="Erythroid Transcription Factor GATA-1, subunit A"/>
    <property type="match status" value="1"/>
</dbReference>
<evidence type="ECO:0000256" key="4">
    <source>
        <dbReference type="ARBA" id="ARBA00022771"/>
    </source>
</evidence>
<dbReference type="InterPro" id="IPR035500">
    <property type="entry name" value="NHR-like_dom_sf"/>
</dbReference>
<evidence type="ECO:0000256" key="1">
    <source>
        <dbReference type="ARBA" id="ARBA00004123"/>
    </source>
</evidence>
<evidence type="ECO:0000256" key="9">
    <source>
        <dbReference type="ARBA" id="ARBA00023170"/>
    </source>
</evidence>
<comment type="subcellular location">
    <subcellularLocation>
        <location evidence="1 11">Nucleus</location>
    </subcellularLocation>
</comment>
<dbReference type="GO" id="GO:0000978">
    <property type="term" value="F:RNA polymerase II cis-regulatory region sequence-specific DNA binding"/>
    <property type="evidence" value="ECO:0007669"/>
    <property type="project" value="InterPro"/>
</dbReference>
<dbReference type="GO" id="GO:0005634">
    <property type="term" value="C:nucleus"/>
    <property type="evidence" value="ECO:0007669"/>
    <property type="project" value="UniProtKB-SubCell"/>
</dbReference>
<evidence type="ECO:0000259" key="13">
    <source>
        <dbReference type="PROSITE" id="PS51030"/>
    </source>
</evidence>
<keyword evidence="9 11" id="KW-0675">Receptor</keyword>
<dbReference type="PANTHER" id="PTHR24083">
    <property type="entry name" value="NUCLEAR HORMONE RECEPTOR"/>
    <property type="match status" value="1"/>
</dbReference>
<keyword evidence="3 11" id="KW-0479">Metal-binding</keyword>
<evidence type="ECO:0000256" key="6">
    <source>
        <dbReference type="ARBA" id="ARBA00023015"/>
    </source>
</evidence>
<feature type="domain" description="Nuclear receptor" evidence="13">
    <location>
        <begin position="29"/>
        <end position="104"/>
    </location>
</feature>
<dbReference type="GO" id="GO:0003700">
    <property type="term" value="F:DNA-binding transcription factor activity"/>
    <property type="evidence" value="ECO:0007669"/>
    <property type="project" value="InterPro"/>
</dbReference>
<dbReference type="InterPro" id="IPR001723">
    <property type="entry name" value="Nuclear_hrmn_rcpt"/>
</dbReference>
<dbReference type="GO" id="GO:0008270">
    <property type="term" value="F:zinc ion binding"/>
    <property type="evidence" value="ECO:0007669"/>
    <property type="project" value="UniProtKB-KW"/>
</dbReference>
<keyword evidence="6 11" id="KW-0805">Transcription regulation</keyword>
<keyword evidence="4 11" id="KW-0863">Zinc-finger</keyword>
<dbReference type="InterPro" id="IPR050274">
    <property type="entry name" value="Nuclear_hormone_rcpt_NR2"/>
</dbReference>
<organism evidence="15 16">
    <name type="scientific">Ditylenchus destructor</name>
    <dbReference type="NCBI Taxonomy" id="166010"/>
    <lineage>
        <taxon>Eukaryota</taxon>
        <taxon>Metazoa</taxon>
        <taxon>Ecdysozoa</taxon>
        <taxon>Nematoda</taxon>
        <taxon>Chromadorea</taxon>
        <taxon>Rhabditida</taxon>
        <taxon>Tylenchina</taxon>
        <taxon>Tylenchomorpha</taxon>
        <taxon>Sphaerularioidea</taxon>
        <taxon>Anguinidae</taxon>
        <taxon>Anguininae</taxon>
        <taxon>Ditylenchus</taxon>
    </lineage>
</organism>
<keyword evidence="10 11" id="KW-0539">Nucleus</keyword>
<proteinExistence type="inferred from homology"/>
<dbReference type="PROSITE" id="PS51843">
    <property type="entry name" value="NR_LBD"/>
    <property type="match status" value="1"/>
</dbReference>
<feature type="region of interest" description="Disordered" evidence="12">
    <location>
        <begin position="106"/>
        <end position="147"/>
    </location>
</feature>
<feature type="compositionally biased region" description="Low complexity" evidence="12">
    <location>
        <begin position="1"/>
        <end position="19"/>
    </location>
</feature>
<keyword evidence="16" id="KW-1185">Reference proteome</keyword>
<comment type="caution">
    <text evidence="15">The sequence shown here is derived from an EMBL/GenBank/DDBJ whole genome shotgun (WGS) entry which is preliminary data.</text>
</comment>
<dbReference type="SMART" id="SM00430">
    <property type="entry name" value="HOLI"/>
    <property type="match status" value="1"/>
</dbReference>
<evidence type="ECO:0000259" key="14">
    <source>
        <dbReference type="PROSITE" id="PS51843"/>
    </source>
</evidence>
<dbReference type="PROSITE" id="PS00031">
    <property type="entry name" value="NUCLEAR_REC_DBD_1"/>
    <property type="match status" value="1"/>
</dbReference>
<dbReference type="PRINTS" id="PR00398">
    <property type="entry name" value="STRDHORMONER"/>
</dbReference>
<dbReference type="InterPro" id="IPR000536">
    <property type="entry name" value="Nucl_hrmn_rcpt_lig-bd"/>
</dbReference>
<reference evidence="15" key="1">
    <citation type="submission" date="2022-01" db="EMBL/GenBank/DDBJ databases">
        <title>Genome Sequence Resource for Two Populations of Ditylenchus destructor, the Migratory Endoparasitic Phytonematode.</title>
        <authorList>
            <person name="Zhang H."/>
            <person name="Lin R."/>
            <person name="Xie B."/>
        </authorList>
    </citation>
    <scope>NUCLEOTIDE SEQUENCE</scope>
    <source>
        <strain evidence="15">BazhouSP</strain>
    </source>
</reference>
<keyword evidence="8 11" id="KW-0804">Transcription</keyword>
<evidence type="ECO:0000256" key="7">
    <source>
        <dbReference type="ARBA" id="ARBA00023125"/>
    </source>
</evidence>
<evidence type="ECO:0000313" key="16">
    <source>
        <dbReference type="Proteomes" id="UP001201812"/>
    </source>
</evidence>
<dbReference type="FunFam" id="3.30.50.10:FF:000030">
    <property type="entry name" value="Nuclear Hormone Receptor family"/>
    <property type="match status" value="1"/>
</dbReference>
<accession>A0AAD4NF65</accession>
<dbReference type="AlphaFoldDB" id="A0AAD4NF65"/>
<evidence type="ECO:0000256" key="8">
    <source>
        <dbReference type="ARBA" id="ARBA00023163"/>
    </source>
</evidence>
<dbReference type="Proteomes" id="UP001201812">
    <property type="component" value="Unassembled WGS sequence"/>
</dbReference>
<dbReference type="PRINTS" id="PR00047">
    <property type="entry name" value="STROIDFINGER"/>
</dbReference>
<evidence type="ECO:0000256" key="10">
    <source>
        <dbReference type="ARBA" id="ARBA00023242"/>
    </source>
</evidence>
<keyword evidence="5 11" id="KW-0862">Zinc</keyword>
<dbReference type="InterPro" id="IPR001628">
    <property type="entry name" value="Znf_hrmn_rcpt"/>
</dbReference>
<comment type="similarity">
    <text evidence="2 11">Belongs to the nuclear hormone receptor family.</text>
</comment>
<feature type="region of interest" description="Disordered" evidence="12">
    <location>
        <begin position="1"/>
        <end position="22"/>
    </location>
</feature>
<feature type="domain" description="NR LBD" evidence="14">
    <location>
        <begin position="176"/>
        <end position="414"/>
    </location>
</feature>
<sequence length="473" mass="52517">MNGMMSSLSTGGSSTSDNSACPSANSTSEELCMVCNDVSTGYHYGTPSCNGCKTFFRRTIMKKQTFVCQYDGNCLIDKSVRCACRHCRFKKCLAVGMNREAIQQNRDPIGYTKRTRRYPPIKSQSSGSGIHQDSPLQSVSETSPEQSVEDAMMQDLMTVESNLKIVRNSQTFIQKSLIDIVLQPSIFHDAGMLKKLAESGFHEITQLRRAKGEDFQYWHERDWVIMIEWAKTISVYERLQLSDKLALLRHSAITHPSLIQCFYTPDLGPDTIVFPNGAYFDRTLEPDRPAAFQRKKFKMLDNLLIPMRKMSIDMNEFAAAKAIFFLNPDADDLSPEARPQISEGRSSLTNALYRYMVKKRGSEELLLLGTVIATIAVEAKEAVVVADFFDQIHFSSFAKQLLFSNYSPVGLGNEIDSKIDIPTSSLVTTTNIAAASEISPSALLNMVTNTMNGGSLTVSTASDVIPTPPSNCT</sequence>
<dbReference type="Gene3D" id="1.10.565.10">
    <property type="entry name" value="Retinoid X Receptor"/>
    <property type="match status" value="1"/>
</dbReference>
<gene>
    <name evidence="15" type="ORF">DdX_01275</name>
</gene>
<dbReference type="Pfam" id="PF00105">
    <property type="entry name" value="zf-C4"/>
    <property type="match status" value="1"/>
</dbReference>
<dbReference type="Pfam" id="PF00104">
    <property type="entry name" value="Hormone_recep"/>
    <property type="match status" value="1"/>
</dbReference>
<dbReference type="SMART" id="SM00399">
    <property type="entry name" value="ZnF_C4"/>
    <property type="match status" value="1"/>
</dbReference>
<dbReference type="SUPFAM" id="SSF57716">
    <property type="entry name" value="Glucocorticoid receptor-like (DNA-binding domain)"/>
    <property type="match status" value="1"/>
</dbReference>
<evidence type="ECO:0000256" key="5">
    <source>
        <dbReference type="ARBA" id="ARBA00022833"/>
    </source>
</evidence>
<protein>
    <submittedName>
        <fullName evidence="15">Zinc finger, c4 type (Two domains) domain-containing protein</fullName>
    </submittedName>
</protein>
<evidence type="ECO:0000256" key="3">
    <source>
        <dbReference type="ARBA" id="ARBA00022723"/>
    </source>
</evidence>
<evidence type="ECO:0000313" key="15">
    <source>
        <dbReference type="EMBL" id="KAI1729057.1"/>
    </source>
</evidence>
<dbReference type="PROSITE" id="PS51030">
    <property type="entry name" value="NUCLEAR_REC_DBD_2"/>
    <property type="match status" value="1"/>
</dbReference>
<dbReference type="InterPro" id="IPR049636">
    <property type="entry name" value="HNF4-like_DBD"/>
</dbReference>
<evidence type="ECO:0000256" key="12">
    <source>
        <dbReference type="SAM" id="MobiDB-lite"/>
    </source>
</evidence>
<dbReference type="InterPro" id="IPR013088">
    <property type="entry name" value="Znf_NHR/GATA"/>
</dbReference>
<feature type="compositionally biased region" description="Polar residues" evidence="12">
    <location>
        <begin position="122"/>
        <end position="146"/>
    </location>
</feature>